<reference evidence="2 3" key="1">
    <citation type="submission" date="2019-02" db="EMBL/GenBank/DDBJ databases">
        <title>Deep-cultivation of Planctomycetes and their phenomic and genomic characterization uncovers novel biology.</title>
        <authorList>
            <person name="Wiegand S."/>
            <person name="Jogler M."/>
            <person name="Boedeker C."/>
            <person name="Pinto D."/>
            <person name="Vollmers J."/>
            <person name="Rivas-Marin E."/>
            <person name="Kohn T."/>
            <person name="Peeters S.H."/>
            <person name="Heuer A."/>
            <person name="Rast P."/>
            <person name="Oberbeckmann S."/>
            <person name="Bunk B."/>
            <person name="Jeske O."/>
            <person name="Meyerdierks A."/>
            <person name="Storesund J.E."/>
            <person name="Kallscheuer N."/>
            <person name="Luecker S."/>
            <person name="Lage O.M."/>
            <person name="Pohl T."/>
            <person name="Merkel B.J."/>
            <person name="Hornburger P."/>
            <person name="Mueller R.-W."/>
            <person name="Bruemmer F."/>
            <person name="Labrenz M."/>
            <person name="Spormann A.M."/>
            <person name="Op Den Camp H."/>
            <person name="Overmann J."/>
            <person name="Amann R."/>
            <person name="Jetten M.S.M."/>
            <person name="Mascher T."/>
            <person name="Medema M.H."/>
            <person name="Devos D.P."/>
            <person name="Kaster A.-K."/>
            <person name="Ovreas L."/>
            <person name="Rohde M."/>
            <person name="Galperin M.Y."/>
            <person name="Jogler C."/>
        </authorList>
    </citation>
    <scope>NUCLEOTIDE SEQUENCE [LARGE SCALE GENOMIC DNA]</scope>
    <source>
        <strain evidence="2 3">KOR42</strain>
    </source>
</reference>
<dbReference type="AlphaFoldDB" id="A0A5C5X475"/>
<feature type="compositionally biased region" description="Polar residues" evidence="1">
    <location>
        <begin position="86"/>
        <end position="96"/>
    </location>
</feature>
<gene>
    <name evidence="2" type="ORF">KOR42_12950</name>
</gene>
<evidence type="ECO:0000313" key="2">
    <source>
        <dbReference type="EMBL" id="TWT57927.1"/>
    </source>
</evidence>
<dbReference type="EMBL" id="SIHI01000001">
    <property type="protein sequence ID" value="TWT57927.1"/>
    <property type="molecule type" value="Genomic_DNA"/>
</dbReference>
<name>A0A5C5X475_9PLAN</name>
<feature type="region of interest" description="Disordered" evidence="1">
    <location>
        <begin position="30"/>
        <end position="61"/>
    </location>
</feature>
<sequence length="103" mass="11225">MFRCELCQAVVPAGVRTSRVILVTRSKTYVERGRQPMERGGPRGRGRSSGGKSKFDKGGEGSEIVREAAVCPKCAAQHEQDEEIKQQQLINSSPETGESDSES</sequence>
<proteinExistence type="predicted"/>
<organism evidence="2 3">
    <name type="scientific">Thalassoglobus neptunius</name>
    <dbReference type="NCBI Taxonomy" id="1938619"/>
    <lineage>
        <taxon>Bacteria</taxon>
        <taxon>Pseudomonadati</taxon>
        <taxon>Planctomycetota</taxon>
        <taxon>Planctomycetia</taxon>
        <taxon>Planctomycetales</taxon>
        <taxon>Planctomycetaceae</taxon>
        <taxon>Thalassoglobus</taxon>
    </lineage>
</organism>
<keyword evidence="3" id="KW-1185">Reference proteome</keyword>
<feature type="compositionally biased region" description="Basic and acidic residues" evidence="1">
    <location>
        <begin position="76"/>
        <end position="85"/>
    </location>
</feature>
<dbReference type="Proteomes" id="UP000317243">
    <property type="component" value="Unassembled WGS sequence"/>
</dbReference>
<feature type="compositionally biased region" description="Basic and acidic residues" evidence="1">
    <location>
        <begin position="30"/>
        <end position="41"/>
    </location>
</feature>
<protein>
    <submittedName>
        <fullName evidence="2">Uncharacterized protein</fullName>
    </submittedName>
</protein>
<accession>A0A5C5X475</accession>
<comment type="caution">
    <text evidence="2">The sequence shown here is derived from an EMBL/GenBank/DDBJ whole genome shotgun (WGS) entry which is preliminary data.</text>
</comment>
<evidence type="ECO:0000313" key="3">
    <source>
        <dbReference type="Proteomes" id="UP000317243"/>
    </source>
</evidence>
<evidence type="ECO:0000256" key="1">
    <source>
        <dbReference type="SAM" id="MobiDB-lite"/>
    </source>
</evidence>
<feature type="region of interest" description="Disordered" evidence="1">
    <location>
        <begin position="76"/>
        <end position="103"/>
    </location>
</feature>